<feature type="region of interest" description="Disordered" evidence="2">
    <location>
        <begin position="94"/>
        <end position="133"/>
    </location>
</feature>
<dbReference type="AlphaFoldDB" id="A0A7S3JXY0"/>
<feature type="coiled-coil region" evidence="1">
    <location>
        <begin position="394"/>
        <end position="447"/>
    </location>
</feature>
<proteinExistence type="predicted"/>
<feature type="region of interest" description="Disordered" evidence="2">
    <location>
        <begin position="550"/>
        <end position="599"/>
    </location>
</feature>
<name>A0A7S3JXY0_9STRA</name>
<organism evidence="3">
    <name type="scientific">Aureoumbra lagunensis</name>
    <dbReference type="NCBI Taxonomy" id="44058"/>
    <lineage>
        <taxon>Eukaryota</taxon>
        <taxon>Sar</taxon>
        <taxon>Stramenopiles</taxon>
        <taxon>Ochrophyta</taxon>
        <taxon>Pelagophyceae</taxon>
        <taxon>Pelagomonadales</taxon>
        <taxon>Aureoumbra</taxon>
    </lineage>
</organism>
<feature type="compositionally biased region" description="Basic and acidic residues" evidence="2">
    <location>
        <begin position="43"/>
        <end position="56"/>
    </location>
</feature>
<evidence type="ECO:0000256" key="1">
    <source>
        <dbReference type="SAM" id="Coils"/>
    </source>
</evidence>
<keyword evidence="1" id="KW-0175">Coiled coil</keyword>
<feature type="region of interest" description="Disordered" evidence="2">
    <location>
        <begin position="38"/>
        <end position="66"/>
    </location>
</feature>
<feature type="region of interest" description="Disordered" evidence="2">
    <location>
        <begin position="453"/>
        <end position="474"/>
    </location>
</feature>
<dbReference type="EMBL" id="HBIJ01009374">
    <property type="protein sequence ID" value="CAE0365851.1"/>
    <property type="molecule type" value="Transcribed_RNA"/>
</dbReference>
<evidence type="ECO:0000256" key="2">
    <source>
        <dbReference type="SAM" id="MobiDB-lite"/>
    </source>
</evidence>
<sequence>MRSPRTPQQRHRCQIKGSAKVENGHIFHSLLALHHSDSPSCHEIGEKEDVNKKKEGTPVQKRRVKKVEHGKSLEPNVFTYIAPAVEAEHDDDIAQEMPRPNGPPHSEPLPRKKPQRPAPNPPSYNTPSTPLTERQALQRYRRIERQRELTQSTDQTIKKTEKKLYHAKSQVFSARLRVISQAERLSKQEARISHVRNHSQNELTLELLHQDDQNDEHQQQIEKKKMQPQRQIISSERVQFSGPILEEFIAGLWIAMRCEIVQVQPHTSLFRVFRADNQLPGPVSTIDLSIHVYKGTAFSLGHRHFRACDTSQRNIWLDAFIDAGATPITNCPVDIHTFLFGNCAPIYDLVFPASHYSQEGNYVSEDHQTHSLPQVQSQVDNKAQNEEYDPLAAKERIERRQLQAQDRAEFLDAENEVDRQKQKQIELKQIQAMKRAESEQAQEQIERKYFEPVTENEMRSKKEAESESDKTVANKQKEVTVQRRLSLLQRVQAIEREHFEQRQADSPKKVVKPLSQVDQEFLKSKIVQGQTQAELQKLKQAERVRAEIAAKEETERQKERAEIAAKEEAERQKERAEIAANEEAERQKERADNCCEGRS</sequence>
<protein>
    <submittedName>
        <fullName evidence="3">Uncharacterized protein</fullName>
    </submittedName>
</protein>
<evidence type="ECO:0000313" key="3">
    <source>
        <dbReference type="EMBL" id="CAE0365851.1"/>
    </source>
</evidence>
<reference evidence="3" key="1">
    <citation type="submission" date="2021-01" db="EMBL/GenBank/DDBJ databases">
        <authorList>
            <person name="Corre E."/>
            <person name="Pelletier E."/>
            <person name="Niang G."/>
            <person name="Scheremetjew M."/>
            <person name="Finn R."/>
            <person name="Kale V."/>
            <person name="Holt S."/>
            <person name="Cochrane G."/>
            <person name="Meng A."/>
            <person name="Brown T."/>
            <person name="Cohen L."/>
        </authorList>
    </citation>
    <scope>NUCLEOTIDE SEQUENCE</scope>
    <source>
        <strain evidence="3">CCMP1510</strain>
    </source>
</reference>
<gene>
    <name evidence="3" type="ORF">ALAG00032_LOCUS6595</name>
</gene>
<accession>A0A7S3JXY0</accession>